<dbReference type="PANTHER" id="PTHR30572">
    <property type="entry name" value="MEMBRANE COMPONENT OF TRANSPORTER-RELATED"/>
    <property type="match status" value="1"/>
</dbReference>
<protein>
    <submittedName>
        <fullName evidence="10">ABC transporter permease</fullName>
    </submittedName>
</protein>
<keyword evidence="4 7" id="KW-1133">Transmembrane helix</keyword>
<dbReference type="RefSeq" id="WP_303490027.1">
    <property type="nucleotide sequence ID" value="NZ_JAUOPB010000001.1"/>
</dbReference>
<evidence type="ECO:0000256" key="6">
    <source>
        <dbReference type="ARBA" id="ARBA00038076"/>
    </source>
</evidence>
<dbReference type="Proteomes" id="UP001169760">
    <property type="component" value="Unassembled WGS sequence"/>
</dbReference>
<dbReference type="GO" id="GO:0005886">
    <property type="term" value="C:plasma membrane"/>
    <property type="evidence" value="ECO:0007669"/>
    <property type="project" value="UniProtKB-SubCell"/>
</dbReference>
<dbReference type="PANTHER" id="PTHR30572:SF4">
    <property type="entry name" value="ABC TRANSPORTER PERMEASE YTRF"/>
    <property type="match status" value="1"/>
</dbReference>
<dbReference type="EMBL" id="JAUOPB010000001">
    <property type="protein sequence ID" value="MDO6420909.1"/>
    <property type="molecule type" value="Genomic_DNA"/>
</dbReference>
<feature type="domain" description="MacB-like periplasmic core" evidence="9">
    <location>
        <begin position="21"/>
        <end position="246"/>
    </location>
</feature>
<dbReference type="GO" id="GO:0022857">
    <property type="term" value="F:transmembrane transporter activity"/>
    <property type="evidence" value="ECO:0007669"/>
    <property type="project" value="TreeGrafter"/>
</dbReference>
<evidence type="ECO:0000313" key="10">
    <source>
        <dbReference type="EMBL" id="MDO6420909.1"/>
    </source>
</evidence>
<keyword evidence="3 7" id="KW-0812">Transmembrane</keyword>
<dbReference type="InterPro" id="IPR050250">
    <property type="entry name" value="Macrolide_Exporter_MacB"/>
</dbReference>
<name>A0AAW7X0R0_9GAMM</name>
<keyword evidence="5 7" id="KW-0472">Membrane</keyword>
<evidence type="ECO:0000256" key="2">
    <source>
        <dbReference type="ARBA" id="ARBA00022475"/>
    </source>
</evidence>
<evidence type="ECO:0000259" key="8">
    <source>
        <dbReference type="Pfam" id="PF02687"/>
    </source>
</evidence>
<comment type="subcellular location">
    <subcellularLocation>
        <location evidence="1">Cell membrane</location>
        <topology evidence="1">Multi-pass membrane protein</topology>
    </subcellularLocation>
</comment>
<feature type="transmembrane region" description="Helical" evidence="7">
    <location>
        <begin position="21"/>
        <end position="42"/>
    </location>
</feature>
<dbReference type="InterPro" id="IPR025857">
    <property type="entry name" value="MacB_PCD"/>
</dbReference>
<keyword evidence="2" id="KW-1003">Cell membrane</keyword>
<evidence type="ECO:0000256" key="7">
    <source>
        <dbReference type="SAM" id="Phobius"/>
    </source>
</evidence>
<feature type="transmembrane region" description="Helical" evidence="7">
    <location>
        <begin position="340"/>
        <end position="365"/>
    </location>
</feature>
<gene>
    <name evidence="10" type="ORF">Q4521_00335</name>
</gene>
<comment type="similarity">
    <text evidence="6">Belongs to the ABC-4 integral membrane protein family.</text>
</comment>
<dbReference type="Pfam" id="PF02687">
    <property type="entry name" value="FtsX"/>
    <property type="match status" value="1"/>
</dbReference>
<evidence type="ECO:0000259" key="9">
    <source>
        <dbReference type="Pfam" id="PF12704"/>
    </source>
</evidence>
<reference evidence="10" key="1">
    <citation type="submission" date="2023-07" db="EMBL/GenBank/DDBJ databases">
        <title>Genome content predicts the carbon catabolic preferences of heterotrophic bacteria.</title>
        <authorList>
            <person name="Gralka M."/>
        </authorList>
    </citation>
    <scope>NUCLEOTIDE SEQUENCE</scope>
    <source>
        <strain evidence="10">I3M17_2</strain>
    </source>
</reference>
<evidence type="ECO:0000256" key="3">
    <source>
        <dbReference type="ARBA" id="ARBA00022692"/>
    </source>
</evidence>
<evidence type="ECO:0000256" key="1">
    <source>
        <dbReference type="ARBA" id="ARBA00004651"/>
    </source>
</evidence>
<dbReference type="AlphaFoldDB" id="A0AAW7X0R0"/>
<accession>A0AAW7X0R0</accession>
<evidence type="ECO:0000313" key="11">
    <source>
        <dbReference type="Proteomes" id="UP001169760"/>
    </source>
</evidence>
<evidence type="ECO:0000256" key="5">
    <source>
        <dbReference type="ARBA" id="ARBA00023136"/>
    </source>
</evidence>
<dbReference type="InterPro" id="IPR003838">
    <property type="entry name" value="ABC3_permease_C"/>
</dbReference>
<evidence type="ECO:0000256" key="4">
    <source>
        <dbReference type="ARBA" id="ARBA00022989"/>
    </source>
</evidence>
<feature type="transmembrane region" description="Helical" evidence="7">
    <location>
        <begin position="286"/>
        <end position="311"/>
    </location>
</feature>
<organism evidence="10 11">
    <name type="scientific">Saccharophagus degradans</name>
    <dbReference type="NCBI Taxonomy" id="86304"/>
    <lineage>
        <taxon>Bacteria</taxon>
        <taxon>Pseudomonadati</taxon>
        <taxon>Pseudomonadota</taxon>
        <taxon>Gammaproteobacteria</taxon>
        <taxon>Cellvibrionales</taxon>
        <taxon>Cellvibrionaceae</taxon>
        <taxon>Saccharophagus</taxon>
    </lineage>
</organism>
<comment type="caution">
    <text evidence="10">The sequence shown here is derived from an EMBL/GenBank/DDBJ whole genome shotgun (WGS) entry which is preliminary data.</text>
</comment>
<feature type="transmembrane region" description="Helical" evidence="7">
    <location>
        <begin position="385"/>
        <end position="407"/>
    </location>
</feature>
<sequence length="419" mass="46328">MFDFDKWQEIYFSVKQNKMRTILTAFGVFWGILMLMLLLGAGKGLQNGSNRNFGSDDRSSIWIWTSTTSVSHAGIPKGRYIQFSEDDMHAIRQAIPDTKHISAEIMAGQRWRRTINVTHQNRTGAFSVYGVGDEYFKIKVFIDLRAGRTLSTLDEQESRKVVMIGTRVAEKLFPNGESAIDKYVYFHGIALKVVGVFHDDAQQGRMSERIYMPLSTFQLTFGQAKRINEIVVTPKQEVDPFLFESQVLGFLKTRHKVAMEDNQAINAYNYARQAQSVNQLFTAINFFVWFVGLGTLAAGIVGVSNIMIITVKDRTREIGVRKALGATPGSIVSMILSESVLITALAGYIGLVLGIALLEGANALIVATGSKLAYFDRPEVDLNTAFIALGILVGAGALAGLAPALHASRIMPIEAMREE</sequence>
<feature type="domain" description="ABC3 transporter permease C-terminal" evidence="8">
    <location>
        <begin position="290"/>
        <end position="410"/>
    </location>
</feature>
<proteinExistence type="inferred from homology"/>
<dbReference type="Pfam" id="PF12704">
    <property type="entry name" value="MacB_PCD"/>
    <property type="match status" value="1"/>
</dbReference>